<dbReference type="Proteomes" id="UP000645828">
    <property type="component" value="Unassembled WGS sequence"/>
</dbReference>
<organism evidence="1 2">
    <name type="scientific">Nyctereutes procyonoides</name>
    <name type="common">Raccoon dog</name>
    <name type="synonym">Canis procyonoides</name>
    <dbReference type="NCBI Taxonomy" id="34880"/>
    <lineage>
        <taxon>Eukaryota</taxon>
        <taxon>Metazoa</taxon>
        <taxon>Chordata</taxon>
        <taxon>Craniata</taxon>
        <taxon>Vertebrata</taxon>
        <taxon>Euteleostomi</taxon>
        <taxon>Mammalia</taxon>
        <taxon>Eutheria</taxon>
        <taxon>Laurasiatheria</taxon>
        <taxon>Carnivora</taxon>
        <taxon>Caniformia</taxon>
        <taxon>Canidae</taxon>
        <taxon>Nyctereutes</taxon>
    </lineage>
</organism>
<evidence type="ECO:0000313" key="1">
    <source>
        <dbReference type="EMBL" id="CAD7678657.1"/>
    </source>
</evidence>
<accession>A0A811YTV4</accession>
<comment type="caution">
    <text evidence="1">The sequence shown here is derived from an EMBL/GenBank/DDBJ whole genome shotgun (WGS) entry which is preliminary data.</text>
</comment>
<keyword evidence="2" id="KW-1185">Reference proteome</keyword>
<proteinExistence type="predicted"/>
<protein>
    <submittedName>
        <fullName evidence="1">(raccoon dog) hypothetical protein</fullName>
    </submittedName>
</protein>
<gene>
    <name evidence="1" type="ORF">NYPRO_LOCUS11455</name>
</gene>
<dbReference type="AlphaFoldDB" id="A0A811YTV4"/>
<name>A0A811YTV4_NYCPR</name>
<dbReference type="EMBL" id="CAJHUB010000681">
    <property type="protein sequence ID" value="CAD7678657.1"/>
    <property type="molecule type" value="Genomic_DNA"/>
</dbReference>
<sequence>MSGPLRQQQQQQNLQFIMELLYWLSEGGDSEDREIWISGFETSCGLFNLDTKDLGQSSAQERNTSGKNCCFFFFVNNLYVKG</sequence>
<reference evidence="1" key="1">
    <citation type="submission" date="2020-12" db="EMBL/GenBank/DDBJ databases">
        <authorList>
            <consortium name="Molecular Ecology Group"/>
        </authorList>
    </citation>
    <scope>NUCLEOTIDE SEQUENCE</scope>
    <source>
        <strain evidence="1">TBG_1078</strain>
    </source>
</reference>
<evidence type="ECO:0000313" key="2">
    <source>
        <dbReference type="Proteomes" id="UP000645828"/>
    </source>
</evidence>